<name>A0A1I7VND0_LOALO</name>
<accession>A0A1I7VND0</accession>
<protein>
    <submittedName>
        <fullName evidence="2">Uncharacterized protein</fullName>
    </submittedName>
</protein>
<dbReference type="Proteomes" id="UP000095285">
    <property type="component" value="Unassembled WGS sequence"/>
</dbReference>
<proteinExistence type="predicted"/>
<reference evidence="2" key="2">
    <citation type="submission" date="2016-11" db="UniProtKB">
        <authorList>
            <consortium name="WormBaseParasite"/>
        </authorList>
    </citation>
    <scope>IDENTIFICATION</scope>
</reference>
<dbReference type="AlphaFoldDB" id="A0A1I7VND0"/>
<dbReference type="WBParaSite" id="EN70_4439">
    <property type="protein sequence ID" value="EN70_4439"/>
    <property type="gene ID" value="EN70_4439"/>
</dbReference>
<evidence type="ECO:0000313" key="1">
    <source>
        <dbReference type="Proteomes" id="UP000095285"/>
    </source>
</evidence>
<keyword evidence="1" id="KW-1185">Reference proteome</keyword>
<sequence>MYETFLFFHFIPFAVLADARHNQLINRNALTYVKNQNVHVIIYDLVEEK</sequence>
<reference evidence="1" key="1">
    <citation type="submission" date="2012-04" db="EMBL/GenBank/DDBJ databases">
        <title>The Genome Sequence of Loa loa.</title>
        <authorList>
            <consortium name="The Broad Institute Genome Sequencing Platform"/>
            <consortium name="Broad Institute Genome Sequencing Center for Infectious Disease"/>
            <person name="Nutman T.B."/>
            <person name="Fink D.L."/>
            <person name="Russ C."/>
            <person name="Young S."/>
            <person name="Zeng Q."/>
            <person name="Gargeya S."/>
            <person name="Alvarado L."/>
            <person name="Berlin A."/>
            <person name="Chapman S.B."/>
            <person name="Chen Z."/>
            <person name="Freedman E."/>
            <person name="Gellesch M."/>
            <person name="Goldberg J."/>
            <person name="Griggs A."/>
            <person name="Gujja S."/>
            <person name="Heilman E.R."/>
            <person name="Heiman D."/>
            <person name="Howarth C."/>
            <person name="Mehta T."/>
            <person name="Neiman D."/>
            <person name="Pearson M."/>
            <person name="Roberts A."/>
            <person name="Saif S."/>
            <person name="Shea T."/>
            <person name="Shenoy N."/>
            <person name="Sisk P."/>
            <person name="Stolte C."/>
            <person name="Sykes S."/>
            <person name="White J."/>
            <person name="Yandava C."/>
            <person name="Haas B."/>
            <person name="Henn M.R."/>
            <person name="Nusbaum C."/>
            <person name="Birren B."/>
        </authorList>
    </citation>
    <scope>NUCLEOTIDE SEQUENCE [LARGE SCALE GENOMIC DNA]</scope>
</reference>
<evidence type="ECO:0000313" key="2">
    <source>
        <dbReference type="WBParaSite" id="EN70_4439"/>
    </source>
</evidence>
<organism evidence="1 2">
    <name type="scientific">Loa loa</name>
    <name type="common">Eye worm</name>
    <name type="synonym">Filaria loa</name>
    <dbReference type="NCBI Taxonomy" id="7209"/>
    <lineage>
        <taxon>Eukaryota</taxon>
        <taxon>Metazoa</taxon>
        <taxon>Ecdysozoa</taxon>
        <taxon>Nematoda</taxon>
        <taxon>Chromadorea</taxon>
        <taxon>Rhabditida</taxon>
        <taxon>Spirurina</taxon>
        <taxon>Spiruromorpha</taxon>
        <taxon>Filarioidea</taxon>
        <taxon>Onchocercidae</taxon>
        <taxon>Loa</taxon>
    </lineage>
</organism>